<evidence type="ECO:0000256" key="1">
    <source>
        <dbReference type="SAM" id="SignalP"/>
    </source>
</evidence>
<feature type="chain" id="PRO_5002147421" evidence="1">
    <location>
        <begin position="21"/>
        <end position="97"/>
    </location>
</feature>
<organism evidence="2 3">
    <name type="scientific">Ancylostoma duodenale</name>
    <dbReference type="NCBI Taxonomy" id="51022"/>
    <lineage>
        <taxon>Eukaryota</taxon>
        <taxon>Metazoa</taxon>
        <taxon>Ecdysozoa</taxon>
        <taxon>Nematoda</taxon>
        <taxon>Chromadorea</taxon>
        <taxon>Rhabditida</taxon>
        <taxon>Rhabditina</taxon>
        <taxon>Rhabditomorpha</taxon>
        <taxon>Strongyloidea</taxon>
        <taxon>Ancylostomatidae</taxon>
        <taxon>Ancylostomatinae</taxon>
        <taxon>Ancylostoma</taxon>
    </lineage>
</organism>
<dbReference type="EMBL" id="KN726221">
    <property type="protein sequence ID" value="KIH69093.1"/>
    <property type="molecule type" value="Genomic_DNA"/>
</dbReference>
<name>A0A0C2DGI9_9BILA</name>
<protein>
    <submittedName>
        <fullName evidence="2">Uncharacterized protein</fullName>
    </submittedName>
</protein>
<gene>
    <name evidence="2" type="ORF">ANCDUO_00567</name>
</gene>
<proteinExistence type="predicted"/>
<keyword evidence="3" id="KW-1185">Reference proteome</keyword>
<reference evidence="2 3" key="1">
    <citation type="submission" date="2013-12" db="EMBL/GenBank/DDBJ databases">
        <title>Draft genome of the parsitic nematode Ancylostoma duodenale.</title>
        <authorList>
            <person name="Mitreva M."/>
        </authorList>
    </citation>
    <scope>NUCLEOTIDE SEQUENCE [LARGE SCALE GENOMIC DNA]</scope>
    <source>
        <strain evidence="2 3">Zhejiang</strain>
    </source>
</reference>
<evidence type="ECO:0000313" key="2">
    <source>
        <dbReference type="EMBL" id="KIH69093.1"/>
    </source>
</evidence>
<evidence type="ECO:0000313" key="3">
    <source>
        <dbReference type="Proteomes" id="UP000054047"/>
    </source>
</evidence>
<dbReference type="AlphaFoldDB" id="A0A0C2DGI9"/>
<feature type="signal peptide" evidence="1">
    <location>
        <begin position="1"/>
        <end position="20"/>
    </location>
</feature>
<accession>A0A0C2DGI9</accession>
<dbReference type="Proteomes" id="UP000054047">
    <property type="component" value="Unassembled WGS sequence"/>
</dbReference>
<sequence length="97" mass="11268">MKVVIWLLTLTWSFKHLHECGPSILGLVFCIMERDNDPDVACCQFVRREFLKWQDLEADKRPRSILISGLVETEVNVGYQDRRAHLENKALAKLSIL</sequence>
<keyword evidence="1" id="KW-0732">Signal</keyword>